<keyword evidence="2" id="KW-0645">Protease</keyword>
<feature type="domain" description="YgjP-like metallopeptidase" evidence="1">
    <location>
        <begin position="77"/>
        <end position="175"/>
    </location>
</feature>
<protein>
    <submittedName>
        <fullName evidence="2">SprT family zinc-dependent metalloprotease</fullName>
        <ecNumber evidence="2">3.4.-.-</ecNumber>
    </submittedName>
</protein>
<sequence length="176" mass="21410">MITQMGNIKIEIQRRKIKNMNIYIKPPKGDVLVTVPMRISDEEVFRFLKKKEQWILKNHEKMKNQKTFQQKEISIEQRKWLENKIIEYAMKWEPVMGVHCTGFMIRNMKTRWGSCSIHSKKIRINLQLAAKPEECIEYVLVHELCHLLEPSHNERFYYFMDLYLPDWENRKKKLNV</sequence>
<evidence type="ECO:0000313" key="3">
    <source>
        <dbReference type="Proteomes" id="UP001482154"/>
    </source>
</evidence>
<dbReference type="Pfam" id="PF01863">
    <property type="entry name" value="YgjP-like"/>
    <property type="match status" value="1"/>
</dbReference>
<organism evidence="2 3">
    <name type="scientific">Anaerostipes amylophilus</name>
    <dbReference type="NCBI Taxonomy" id="2981779"/>
    <lineage>
        <taxon>Bacteria</taxon>
        <taxon>Bacillati</taxon>
        <taxon>Bacillota</taxon>
        <taxon>Clostridia</taxon>
        <taxon>Lachnospirales</taxon>
        <taxon>Lachnospiraceae</taxon>
        <taxon>Anaerostipes</taxon>
    </lineage>
</organism>
<dbReference type="RefSeq" id="WP_055197162.1">
    <property type="nucleotide sequence ID" value="NZ_JAOQJG010000003.1"/>
</dbReference>
<name>A0ABV1IV18_9FIRM</name>
<comment type="caution">
    <text evidence="2">The sequence shown here is derived from an EMBL/GenBank/DDBJ whole genome shotgun (WGS) entry which is preliminary data.</text>
</comment>
<dbReference type="Proteomes" id="UP001482154">
    <property type="component" value="Unassembled WGS sequence"/>
</dbReference>
<dbReference type="Gene3D" id="3.30.2010.10">
    <property type="entry name" value="Metalloproteases ('zincins'), catalytic domain"/>
    <property type="match status" value="1"/>
</dbReference>
<gene>
    <name evidence="2" type="ORF">AAAU51_04275</name>
</gene>
<accession>A0ABV1IV18</accession>
<dbReference type="EC" id="3.4.-.-" evidence="2"/>
<evidence type="ECO:0000259" key="1">
    <source>
        <dbReference type="Pfam" id="PF01863"/>
    </source>
</evidence>
<dbReference type="InterPro" id="IPR053136">
    <property type="entry name" value="UTP_pyrophosphatase-like"/>
</dbReference>
<dbReference type="PANTHER" id="PTHR30399:SF1">
    <property type="entry name" value="UTP PYROPHOSPHATASE"/>
    <property type="match status" value="1"/>
</dbReference>
<proteinExistence type="predicted"/>
<keyword evidence="2" id="KW-0482">Metalloprotease</keyword>
<evidence type="ECO:0000313" key="2">
    <source>
        <dbReference type="EMBL" id="MEQ2710391.1"/>
    </source>
</evidence>
<dbReference type="PANTHER" id="PTHR30399">
    <property type="entry name" value="UNCHARACTERIZED PROTEIN YGJP"/>
    <property type="match status" value="1"/>
</dbReference>
<dbReference type="GO" id="GO:0008237">
    <property type="term" value="F:metallopeptidase activity"/>
    <property type="evidence" value="ECO:0007669"/>
    <property type="project" value="UniProtKB-KW"/>
</dbReference>
<dbReference type="EMBL" id="JBBNIN010000004">
    <property type="protein sequence ID" value="MEQ2710391.1"/>
    <property type="molecule type" value="Genomic_DNA"/>
</dbReference>
<keyword evidence="3" id="KW-1185">Reference proteome</keyword>
<reference evidence="2 3" key="1">
    <citation type="submission" date="2024-04" db="EMBL/GenBank/DDBJ databases">
        <title>Human intestinal bacterial collection.</title>
        <authorList>
            <person name="Pauvert C."/>
            <person name="Hitch T.C.A."/>
            <person name="Clavel T."/>
        </authorList>
    </citation>
    <scope>NUCLEOTIDE SEQUENCE [LARGE SCALE GENOMIC DNA]</scope>
    <source>
        <strain evidence="2 3">CLA-AA-H249</strain>
    </source>
</reference>
<dbReference type="CDD" id="cd07344">
    <property type="entry name" value="M48_yhfN_like"/>
    <property type="match status" value="1"/>
</dbReference>
<dbReference type="InterPro" id="IPR002725">
    <property type="entry name" value="YgjP-like_metallopeptidase"/>
</dbReference>
<keyword evidence="2" id="KW-0378">Hydrolase</keyword>